<sequence>MGSVRLGRLPDTKPWRQVVAHIAGGDSAAVVAGAVSHAAVQGLERGVWDPGVSRVVFLLARTAVAARAADFVAALAEIDVRVPDAPDLFDLTVGLTAAVQDWHTAHPGRRTDLGEMAALAAAECLTALVGDRTAELFATGERVRNAVRDFATENGFKALGHDYFARFVRRFLLYHLGRELSQHVGGAGRFADHSAHAQFVADLDTHCREAAAVVHTFAGEWYNKSRSRFLGGVTERQAAGFTARCLEKLRGELHRRGTRGG</sequence>
<accession>A0ABU5F9H9</accession>
<dbReference type="EMBL" id="JAXBLV010000237">
    <property type="protein sequence ID" value="MDY3563385.1"/>
    <property type="molecule type" value="Genomic_DNA"/>
</dbReference>
<keyword evidence="2" id="KW-1185">Reference proteome</keyword>
<comment type="caution">
    <text evidence="1">The sequence shown here is derived from an EMBL/GenBank/DDBJ whole genome shotgun (WGS) entry which is preliminary data.</text>
</comment>
<protein>
    <submittedName>
        <fullName evidence="1">Uncharacterized protein</fullName>
    </submittedName>
</protein>
<organism evidence="1 2">
    <name type="scientific">Gemmata algarum</name>
    <dbReference type="NCBI Taxonomy" id="2975278"/>
    <lineage>
        <taxon>Bacteria</taxon>
        <taxon>Pseudomonadati</taxon>
        <taxon>Planctomycetota</taxon>
        <taxon>Planctomycetia</taxon>
        <taxon>Gemmatales</taxon>
        <taxon>Gemmataceae</taxon>
        <taxon>Gemmata</taxon>
    </lineage>
</organism>
<dbReference type="Proteomes" id="UP001272242">
    <property type="component" value="Unassembled WGS sequence"/>
</dbReference>
<gene>
    <name evidence="1" type="ORF">R5W23_004888</name>
</gene>
<dbReference type="RefSeq" id="WP_320689592.1">
    <property type="nucleotide sequence ID" value="NZ_JAXBLV010000237.1"/>
</dbReference>
<evidence type="ECO:0000313" key="1">
    <source>
        <dbReference type="EMBL" id="MDY3563385.1"/>
    </source>
</evidence>
<evidence type="ECO:0000313" key="2">
    <source>
        <dbReference type="Proteomes" id="UP001272242"/>
    </source>
</evidence>
<proteinExistence type="predicted"/>
<name>A0ABU5F9H9_9BACT</name>
<reference evidence="2" key="1">
    <citation type="journal article" date="2023" name="Mar. Drugs">
        <title>Gemmata algarum, a Novel Planctomycete Isolated from an Algal Mat, Displays Antimicrobial Activity.</title>
        <authorList>
            <person name="Kumar G."/>
            <person name="Kallscheuer N."/>
            <person name="Kashif M."/>
            <person name="Ahamad S."/>
            <person name="Jagadeeshwari U."/>
            <person name="Pannikurungottu S."/>
            <person name="Haufschild T."/>
            <person name="Kabuu M."/>
            <person name="Sasikala C."/>
            <person name="Jogler C."/>
            <person name="Ramana C."/>
        </authorList>
    </citation>
    <scope>NUCLEOTIDE SEQUENCE [LARGE SCALE GENOMIC DNA]</scope>
    <source>
        <strain evidence="2">JC673</strain>
    </source>
</reference>